<evidence type="ECO:0000256" key="1">
    <source>
        <dbReference type="ARBA" id="ARBA00022679"/>
    </source>
</evidence>
<dbReference type="AlphaFoldDB" id="A0A3R6DDB6"/>
<accession>A0A3R6DDB6</accession>
<dbReference type="EMBL" id="QSEF01000043">
    <property type="protein sequence ID" value="RGZ43023.1"/>
    <property type="molecule type" value="Genomic_DNA"/>
</dbReference>
<dbReference type="InterPro" id="IPR001296">
    <property type="entry name" value="Glyco_trans_1"/>
</dbReference>
<dbReference type="SUPFAM" id="SSF53756">
    <property type="entry name" value="UDP-Glycosyltransferase/glycogen phosphorylase"/>
    <property type="match status" value="1"/>
</dbReference>
<comment type="caution">
    <text evidence="3">The sequence shown here is derived from an EMBL/GenBank/DDBJ whole genome shotgun (WGS) entry which is preliminary data.</text>
</comment>
<evidence type="ECO:0000313" key="4">
    <source>
        <dbReference type="EMBL" id="RHH74562.1"/>
    </source>
</evidence>
<keyword evidence="1 3" id="KW-0808">Transferase</keyword>
<feature type="domain" description="Glycosyl transferase family 1" evidence="2">
    <location>
        <begin position="231"/>
        <end position="380"/>
    </location>
</feature>
<reference evidence="5 6" key="1">
    <citation type="submission" date="2018-08" db="EMBL/GenBank/DDBJ databases">
        <title>A genome reference for cultivated species of the human gut microbiota.</title>
        <authorList>
            <person name="Zou Y."/>
            <person name="Xue W."/>
            <person name="Luo G."/>
        </authorList>
    </citation>
    <scope>NUCLEOTIDE SEQUENCE [LARGE SCALE GENOMIC DNA]</scope>
    <source>
        <strain evidence="4 5">AM16-50</strain>
        <strain evidence="3 6">AM50-15</strain>
    </source>
</reference>
<dbReference type="GO" id="GO:0009103">
    <property type="term" value="P:lipopolysaccharide biosynthetic process"/>
    <property type="evidence" value="ECO:0007669"/>
    <property type="project" value="TreeGrafter"/>
</dbReference>
<dbReference type="PANTHER" id="PTHR46401">
    <property type="entry name" value="GLYCOSYLTRANSFERASE WBBK-RELATED"/>
    <property type="match status" value="1"/>
</dbReference>
<evidence type="ECO:0000313" key="3">
    <source>
        <dbReference type="EMBL" id="RGZ43023.1"/>
    </source>
</evidence>
<dbReference type="EMBL" id="QRKC01000012">
    <property type="protein sequence ID" value="RHH74562.1"/>
    <property type="molecule type" value="Genomic_DNA"/>
</dbReference>
<evidence type="ECO:0000313" key="6">
    <source>
        <dbReference type="Proteomes" id="UP000285173"/>
    </source>
</evidence>
<evidence type="ECO:0000259" key="2">
    <source>
        <dbReference type="Pfam" id="PF00534"/>
    </source>
</evidence>
<dbReference type="Proteomes" id="UP000285173">
    <property type="component" value="Unassembled WGS sequence"/>
</dbReference>
<name>A0A3R6DDB6_9BACT</name>
<protein>
    <submittedName>
        <fullName evidence="3">Glycosyltransferase</fullName>
    </submittedName>
</protein>
<dbReference type="Gene3D" id="3.40.50.2000">
    <property type="entry name" value="Glycogen Phosphorylase B"/>
    <property type="match status" value="1"/>
</dbReference>
<proteinExistence type="predicted"/>
<dbReference type="Proteomes" id="UP000283732">
    <property type="component" value="Unassembled WGS sequence"/>
</dbReference>
<dbReference type="PANTHER" id="PTHR46401:SF2">
    <property type="entry name" value="GLYCOSYLTRANSFERASE WBBK-RELATED"/>
    <property type="match status" value="1"/>
</dbReference>
<dbReference type="Pfam" id="PF00534">
    <property type="entry name" value="Glycos_transf_1"/>
    <property type="match status" value="1"/>
</dbReference>
<dbReference type="RefSeq" id="WP_122203715.1">
    <property type="nucleotide sequence ID" value="NZ_QRKC01000012.1"/>
</dbReference>
<organism evidence="3 6">
    <name type="scientific">Parabacteroides merdae</name>
    <dbReference type="NCBI Taxonomy" id="46503"/>
    <lineage>
        <taxon>Bacteria</taxon>
        <taxon>Pseudomonadati</taxon>
        <taxon>Bacteroidota</taxon>
        <taxon>Bacteroidia</taxon>
        <taxon>Bacteroidales</taxon>
        <taxon>Tannerellaceae</taxon>
        <taxon>Parabacteroides</taxon>
    </lineage>
</organism>
<dbReference type="GO" id="GO:0016757">
    <property type="term" value="F:glycosyltransferase activity"/>
    <property type="evidence" value="ECO:0007669"/>
    <property type="project" value="InterPro"/>
</dbReference>
<sequence>MMNNYIQTKKKVALLFGCFPSENYSEIISNSKGGVQNAADALQKSLIEGLGSLCLDLDIINLPYLGSYPKRYKSLFSPKGRFTINTQLGNVVEGANVKYCNLTGYKMFDRYLKAKSAIANWCNTNQEEEKVVIVYAMHLPFLKACINVKKNIKNSLKIILIVPDLPQYMGGSNSFPYPYLNKLNRQKLYKACEEIDGFVLLSKYMAEILPVGKKPWVLVEGIFNNVTDDVRKENISSVKQVFYAGTLARRYGVMNLVKAFHKIQDNFIELVICGAGDAEREIEQMVLNDNRIKFKGQLPREEVLKLQQKATLLVNPRTPEGEFTKYSFPSKTMEYFASGKPTLLYRLPGIPDEYFEYCYTVDTLGVDALSETLSCILNLSNEKLEQKGRCARNFVLSQKNPIVQCTKIVQLISQI</sequence>
<evidence type="ECO:0000313" key="5">
    <source>
        <dbReference type="Proteomes" id="UP000283732"/>
    </source>
</evidence>
<gene>
    <name evidence="4" type="ORF">DW191_18045</name>
    <name evidence="3" type="ORF">DW986_18930</name>
</gene>